<dbReference type="InterPro" id="IPR036410">
    <property type="entry name" value="HSP_DnaJ_Cys-rich_dom_sf"/>
</dbReference>
<dbReference type="Gene3D" id="2.10.230.10">
    <property type="entry name" value="Heat shock protein DnaJ, cysteine-rich domain"/>
    <property type="match status" value="1"/>
</dbReference>
<dbReference type="PATRIC" id="fig|1637975.4.peg.233"/>
<gene>
    <name evidence="1" type="ORF">AN957_02865</name>
</gene>
<dbReference type="SUPFAM" id="SSF57938">
    <property type="entry name" value="DnaJ/Hsp40 cysteine-rich domain"/>
    <property type="match status" value="1"/>
</dbReference>
<accession>A0A0Q3QIQ5</accession>
<dbReference type="Proteomes" id="UP000050996">
    <property type="component" value="Unassembled WGS sequence"/>
</dbReference>
<protein>
    <submittedName>
        <fullName evidence="1">Uncharacterized protein</fullName>
    </submittedName>
</protein>
<comment type="caution">
    <text evidence="1">The sequence shown here is derived from an EMBL/GenBank/DDBJ whole genome shotgun (WGS) entry which is preliminary data.</text>
</comment>
<keyword evidence="2" id="KW-1185">Reference proteome</keyword>
<dbReference type="EMBL" id="LJIX01000006">
    <property type="protein sequence ID" value="KQL17657.1"/>
    <property type="molecule type" value="Genomic_DNA"/>
</dbReference>
<evidence type="ECO:0000313" key="2">
    <source>
        <dbReference type="Proteomes" id="UP000050996"/>
    </source>
</evidence>
<proteinExistence type="predicted"/>
<sequence length="73" mass="8292">MSITNVKSVTKCQKCSTQGVVRRKEKLLVAMECPECKNEWKTYSKFCKECGEPNGYAVEGTCMDCYTVKHRSS</sequence>
<evidence type="ECO:0000313" key="1">
    <source>
        <dbReference type="EMBL" id="KQL17657.1"/>
    </source>
</evidence>
<dbReference type="AlphaFoldDB" id="A0A0Q3QIQ5"/>
<organism evidence="1 2">
    <name type="scientific">Cytobacillus solani</name>
    <dbReference type="NCBI Taxonomy" id="1637975"/>
    <lineage>
        <taxon>Bacteria</taxon>
        <taxon>Bacillati</taxon>
        <taxon>Bacillota</taxon>
        <taxon>Bacilli</taxon>
        <taxon>Bacillales</taxon>
        <taxon>Bacillaceae</taxon>
        <taxon>Cytobacillus</taxon>
    </lineage>
</organism>
<dbReference type="STRING" id="1637975.AN957_02865"/>
<reference evidence="1 2" key="1">
    <citation type="submission" date="2015-09" db="EMBL/GenBank/DDBJ databases">
        <title>Genome sequencing project for genomic taxonomy and phylogenomics of Bacillus-like bacteria.</title>
        <authorList>
            <person name="Liu B."/>
            <person name="Wang J."/>
            <person name="Zhu Y."/>
            <person name="Liu G."/>
            <person name="Chen Q."/>
            <person name="Chen Z."/>
            <person name="Lan J."/>
            <person name="Che J."/>
            <person name="Ge C."/>
            <person name="Shi H."/>
            <person name="Pan Z."/>
            <person name="Liu X."/>
        </authorList>
    </citation>
    <scope>NUCLEOTIDE SEQUENCE [LARGE SCALE GENOMIC DNA]</scope>
    <source>
        <strain evidence="1 2">FJAT-18043</strain>
    </source>
</reference>
<name>A0A0Q3QIQ5_9BACI</name>